<dbReference type="PROSITE" id="PS51257">
    <property type="entry name" value="PROKAR_LIPOPROTEIN"/>
    <property type="match status" value="1"/>
</dbReference>
<feature type="domain" description="Putative auto-transporter adhesin head GIN" evidence="1">
    <location>
        <begin position="39"/>
        <end position="223"/>
    </location>
</feature>
<dbReference type="InterPro" id="IPR021255">
    <property type="entry name" value="DUF2807"/>
</dbReference>
<accession>A0A5C6V4D2</accession>
<dbReference type="Pfam" id="PF10988">
    <property type="entry name" value="DUF2807"/>
    <property type="match status" value="1"/>
</dbReference>
<evidence type="ECO:0000313" key="2">
    <source>
        <dbReference type="EMBL" id="TXC78588.1"/>
    </source>
</evidence>
<sequence length="244" mass="26921">MRIHLFLILCLFLISCSDEEGNCFKSYGERVEMVSEVDAFHSINLYDNLPLKISEGINFEITIKHGSNLIDGIDFTVKDSVLTLDNLNKCRWLKNQENTPEISISCPLDILRRIQCYGVGDVSVLDTIRSKQFFIDHWGSVGNTSLLFSGESLHLSHHAGPGSIIARGKTSVLYVYNTSTGYTDASQVESGFLFCTSRTNRTINAGASVRADLKLYGSGDVELCPSPAELNLVEKGSGRVVLCK</sequence>
<gene>
    <name evidence="2" type="ORF">FRX97_07680</name>
</gene>
<keyword evidence="3" id="KW-1185">Reference proteome</keyword>
<comment type="caution">
    <text evidence="2">The sequence shown here is derived from an EMBL/GenBank/DDBJ whole genome shotgun (WGS) entry which is preliminary data.</text>
</comment>
<dbReference type="Gene3D" id="2.160.20.120">
    <property type="match status" value="1"/>
</dbReference>
<name>A0A5C6V4D2_9FLAO</name>
<dbReference type="AlphaFoldDB" id="A0A5C6V4D2"/>
<reference evidence="2 3" key="1">
    <citation type="submission" date="2019-08" db="EMBL/GenBank/DDBJ databases">
        <title>Genome of Luteibaculum oceani JCM 18817.</title>
        <authorList>
            <person name="Bowman J.P."/>
        </authorList>
    </citation>
    <scope>NUCLEOTIDE SEQUENCE [LARGE SCALE GENOMIC DNA]</scope>
    <source>
        <strain evidence="2 3">JCM 18817</strain>
    </source>
</reference>
<evidence type="ECO:0000313" key="3">
    <source>
        <dbReference type="Proteomes" id="UP000321168"/>
    </source>
</evidence>
<protein>
    <recommendedName>
        <fullName evidence="1">Putative auto-transporter adhesin head GIN domain-containing protein</fullName>
    </recommendedName>
</protein>
<proteinExistence type="predicted"/>
<dbReference type="EMBL" id="VORB01000006">
    <property type="protein sequence ID" value="TXC78588.1"/>
    <property type="molecule type" value="Genomic_DNA"/>
</dbReference>
<organism evidence="2 3">
    <name type="scientific">Luteibaculum oceani</name>
    <dbReference type="NCBI Taxonomy" id="1294296"/>
    <lineage>
        <taxon>Bacteria</taxon>
        <taxon>Pseudomonadati</taxon>
        <taxon>Bacteroidota</taxon>
        <taxon>Flavobacteriia</taxon>
        <taxon>Flavobacteriales</taxon>
        <taxon>Luteibaculaceae</taxon>
        <taxon>Luteibaculum</taxon>
    </lineage>
</organism>
<dbReference type="OrthoDB" id="1466971at2"/>
<dbReference type="RefSeq" id="WP_147014615.1">
    <property type="nucleotide sequence ID" value="NZ_VORB01000006.1"/>
</dbReference>
<evidence type="ECO:0000259" key="1">
    <source>
        <dbReference type="Pfam" id="PF10988"/>
    </source>
</evidence>
<dbReference type="Proteomes" id="UP000321168">
    <property type="component" value="Unassembled WGS sequence"/>
</dbReference>